<feature type="compositionally biased region" description="Polar residues" evidence="1">
    <location>
        <begin position="66"/>
        <end position="75"/>
    </location>
</feature>
<reference evidence="3" key="1">
    <citation type="journal article" date="2011" name="Proc. Natl. Acad. Sci. U.S.A.">
        <title>Obligate biotrophy features unraveled by the genomic analysis of rust fungi.</title>
        <authorList>
            <person name="Duplessis S."/>
            <person name="Cuomo C.A."/>
            <person name="Lin Y.-C."/>
            <person name="Aerts A."/>
            <person name="Tisserant E."/>
            <person name="Veneault-Fourrey C."/>
            <person name="Joly D.L."/>
            <person name="Hacquard S."/>
            <person name="Amselem J."/>
            <person name="Cantarel B.L."/>
            <person name="Chiu R."/>
            <person name="Coutinho P.M."/>
            <person name="Feau N."/>
            <person name="Field M."/>
            <person name="Frey P."/>
            <person name="Gelhaye E."/>
            <person name="Goldberg J."/>
            <person name="Grabherr M.G."/>
            <person name="Kodira C.D."/>
            <person name="Kohler A."/>
            <person name="Kuees U."/>
            <person name="Lindquist E.A."/>
            <person name="Lucas S.M."/>
            <person name="Mago R."/>
            <person name="Mauceli E."/>
            <person name="Morin E."/>
            <person name="Murat C."/>
            <person name="Pangilinan J.L."/>
            <person name="Park R."/>
            <person name="Pearson M."/>
            <person name="Quesneville H."/>
            <person name="Rouhier N."/>
            <person name="Sakthikumar S."/>
            <person name="Salamov A.A."/>
            <person name="Schmutz J."/>
            <person name="Selles B."/>
            <person name="Shapiro H."/>
            <person name="Tanguay P."/>
            <person name="Tuskan G.A."/>
            <person name="Henrissat B."/>
            <person name="Van de Peer Y."/>
            <person name="Rouze P."/>
            <person name="Ellis J.G."/>
            <person name="Dodds P.N."/>
            <person name="Schein J.E."/>
            <person name="Zhong S."/>
            <person name="Hamelin R.C."/>
            <person name="Grigoriev I.V."/>
            <person name="Szabo L.J."/>
            <person name="Martin F."/>
        </authorList>
    </citation>
    <scope>NUCLEOTIDE SEQUENCE [LARGE SCALE GENOMIC DNA]</scope>
    <source>
        <strain evidence="3">98AG31 / pathotype 3-4-7</strain>
    </source>
</reference>
<proteinExistence type="predicted"/>
<dbReference type="GeneID" id="18922856"/>
<name>F4RKY2_MELLP</name>
<dbReference type="VEuPathDB" id="FungiDB:MELLADRAFT_106306"/>
<dbReference type="HOGENOM" id="CLU_057162_0_0_1"/>
<organism evidence="3">
    <name type="scientific">Melampsora larici-populina (strain 98AG31 / pathotype 3-4-7)</name>
    <name type="common">Poplar leaf rust fungus</name>
    <dbReference type="NCBI Taxonomy" id="747676"/>
    <lineage>
        <taxon>Eukaryota</taxon>
        <taxon>Fungi</taxon>
        <taxon>Dikarya</taxon>
        <taxon>Basidiomycota</taxon>
        <taxon>Pucciniomycotina</taxon>
        <taxon>Pucciniomycetes</taxon>
        <taxon>Pucciniales</taxon>
        <taxon>Melampsoraceae</taxon>
        <taxon>Melampsora</taxon>
    </lineage>
</organism>
<dbReference type="AlphaFoldDB" id="F4RKY2"/>
<accession>F4RKY2</accession>
<evidence type="ECO:0000313" key="2">
    <source>
        <dbReference type="EMBL" id="EGG06804.1"/>
    </source>
</evidence>
<feature type="region of interest" description="Disordered" evidence="1">
    <location>
        <begin position="56"/>
        <end position="75"/>
    </location>
</feature>
<protein>
    <submittedName>
        <fullName evidence="2">Uncharacterized protein</fullName>
    </submittedName>
</protein>
<dbReference type="Proteomes" id="UP000001072">
    <property type="component" value="Unassembled WGS sequence"/>
</dbReference>
<dbReference type="InParanoid" id="F4RKY2"/>
<sequence>MPSHDILQLSGEAFLSESASVVTTPDLTSGGSLMEIPVRGTSSTGAESVHGLVEPAEADAEGDGTLTKSKQAGTTSALLKTSNRSVYKVRARPAARHSPSEVVVGAGTVIQVSMPQNILTFRLDLPSKHAAFLYQLELGRTVDLSNSRDCNEWCVREMQGNGVALPFEGIVRFHGRWSSSATSGRDHAVKLVSAHSYVARMLQLFKARLRQLWHVKRVPEFHHWFLRCSALHMCKLLTIGCII</sequence>
<evidence type="ECO:0000313" key="3">
    <source>
        <dbReference type="Proteomes" id="UP000001072"/>
    </source>
</evidence>
<dbReference type="EMBL" id="GL883106">
    <property type="protein sequence ID" value="EGG06804.1"/>
    <property type="molecule type" value="Genomic_DNA"/>
</dbReference>
<dbReference type="RefSeq" id="XP_007409764.1">
    <property type="nucleotide sequence ID" value="XM_007409702.1"/>
</dbReference>
<feature type="region of interest" description="Disordered" evidence="1">
    <location>
        <begin position="26"/>
        <end position="47"/>
    </location>
</feature>
<keyword evidence="3" id="KW-1185">Reference proteome</keyword>
<dbReference type="KEGG" id="mlr:MELLADRAFT_106306"/>
<gene>
    <name evidence="2" type="ORF">MELLADRAFT_106306</name>
</gene>
<evidence type="ECO:0000256" key="1">
    <source>
        <dbReference type="SAM" id="MobiDB-lite"/>
    </source>
</evidence>